<dbReference type="Proteomes" id="UP000753961">
    <property type="component" value="Unassembled WGS sequence"/>
</dbReference>
<evidence type="ECO:0000313" key="2">
    <source>
        <dbReference type="Proteomes" id="UP000753961"/>
    </source>
</evidence>
<organism evidence="1 2">
    <name type="scientific">Membranihabitans marinus</name>
    <dbReference type="NCBI Taxonomy" id="1227546"/>
    <lineage>
        <taxon>Bacteria</taxon>
        <taxon>Pseudomonadati</taxon>
        <taxon>Bacteroidota</taxon>
        <taxon>Saprospiria</taxon>
        <taxon>Saprospirales</taxon>
        <taxon>Saprospiraceae</taxon>
        <taxon>Membranihabitans</taxon>
    </lineage>
</organism>
<name>A0A953HRD5_9BACT</name>
<sequence>MEVQIERKFLKDLVKLPVKDRRRIEQFVFEDCEKLDSFWSLDSAEKLKGYANFYKIKMGNYRIGI</sequence>
<proteinExistence type="predicted"/>
<dbReference type="EMBL" id="JAHVHU010000001">
    <property type="protein sequence ID" value="MBY5956508.1"/>
    <property type="molecule type" value="Genomic_DNA"/>
</dbReference>
<dbReference type="AlphaFoldDB" id="A0A953HRD5"/>
<accession>A0A953HRD5</accession>
<evidence type="ECO:0008006" key="3">
    <source>
        <dbReference type="Google" id="ProtNLM"/>
    </source>
</evidence>
<reference evidence="1" key="1">
    <citation type="submission" date="2021-06" db="EMBL/GenBank/DDBJ databases">
        <title>44 bacteria genomes isolated from Dapeng, Shenzhen.</title>
        <authorList>
            <person name="Zheng W."/>
            <person name="Yu S."/>
            <person name="Huang Y."/>
        </authorList>
    </citation>
    <scope>NUCLEOTIDE SEQUENCE</scope>
    <source>
        <strain evidence="1">DP5N28-2</strain>
    </source>
</reference>
<keyword evidence="2" id="KW-1185">Reference proteome</keyword>
<evidence type="ECO:0000313" key="1">
    <source>
        <dbReference type="EMBL" id="MBY5956508.1"/>
    </source>
</evidence>
<protein>
    <recommendedName>
        <fullName evidence="3">mRNA interferase RelE/StbE</fullName>
    </recommendedName>
</protein>
<dbReference type="SUPFAM" id="SSF143011">
    <property type="entry name" value="RelE-like"/>
    <property type="match status" value="1"/>
</dbReference>
<dbReference type="RefSeq" id="WP_222578033.1">
    <property type="nucleotide sequence ID" value="NZ_JAHVHU010000001.1"/>
</dbReference>
<dbReference type="Gene3D" id="3.30.2310.20">
    <property type="entry name" value="RelE-like"/>
    <property type="match status" value="1"/>
</dbReference>
<gene>
    <name evidence="1" type="ORF">KUV50_00070</name>
</gene>
<dbReference type="InterPro" id="IPR035093">
    <property type="entry name" value="RelE/ParE_toxin_dom_sf"/>
</dbReference>
<comment type="caution">
    <text evidence="1">The sequence shown here is derived from an EMBL/GenBank/DDBJ whole genome shotgun (WGS) entry which is preliminary data.</text>
</comment>